<sequence>MKSYAEINEKIKQGKAVVVTAEEIIDLVQEKGYQKAAAEIDVVTTATFGPMCSSGAFLNFGHSDPPIRMSKVSLNNVPAYAGVAAVDAYIGATELSETQGFQYGGAHVIEDLISGKQVELKALSYGTDCYPRKEIHTYITLQDLNQAYLFNPRNVYQNYAAAVNSSSKTIYTYMGTLLPNFGNVTYSTSGELSPLLNDPYYRTIGIGTRIFLGGTVGYVAWEGTQHNPLQKRAENGVPLSSAGTLALIGNLKEMKRDFLRAALFDRYGVTMYVGVGIPIPILDEEMLRFTAISNREIQTTIVDYSVPERSKPNYGLVSYEQLRSGRVTVQGKSVPTAPLSSLYQARRIAAILKEWITLGQFTLTEPVQALPLENKLNSLEIHAKEASQHA</sequence>
<dbReference type="Proteomes" id="UP000295008">
    <property type="component" value="Unassembled WGS sequence"/>
</dbReference>
<dbReference type="InterPro" id="IPR002708">
    <property type="entry name" value="HcyBio"/>
</dbReference>
<name>A0A4R1RBY1_HYDET</name>
<reference evidence="2 3" key="1">
    <citation type="submission" date="2019-03" db="EMBL/GenBank/DDBJ databases">
        <title>Genomic Encyclopedia of Type Strains, Phase IV (KMG-IV): sequencing the most valuable type-strain genomes for metagenomic binning, comparative biology and taxonomic classification.</title>
        <authorList>
            <person name="Goeker M."/>
        </authorList>
    </citation>
    <scope>NUCLEOTIDE SEQUENCE [LARGE SCALE GENOMIC DNA]</scope>
    <source>
        <strain evidence="2 3">LX-B</strain>
    </source>
</reference>
<dbReference type="RefSeq" id="WP_243662973.1">
    <property type="nucleotide sequence ID" value="NZ_SLUN01000022.1"/>
</dbReference>
<evidence type="ECO:0000259" key="1">
    <source>
        <dbReference type="Pfam" id="PF01837"/>
    </source>
</evidence>
<organism evidence="2 3">
    <name type="scientific">Hydrogenispora ethanolica</name>
    <dbReference type="NCBI Taxonomy" id="1082276"/>
    <lineage>
        <taxon>Bacteria</taxon>
        <taxon>Bacillati</taxon>
        <taxon>Bacillota</taxon>
        <taxon>Hydrogenispora</taxon>
    </lineage>
</organism>
<accession>A0A4R1RBY1</accession>
<keyword evidence="3" id="KW-1185">Reference proteome</keyword>
<proteinExistence type="predicted"/>
<feature type="domain" description="Homocysteine biosynthesis enzyme sulfur-incorporation" evidence="1">
    <location>
        <begin position="16"/>
        <end position="363"/>
    </location>
</feature>
<dbReference type="Pfam" id="PF01837">
    <property type="entry name" value="HcyBio"/>
    <property type="match status" value="1"/>
</dbReference>
<gene>
    <name evidence="2" type="ORF">EDC14_102215</name>
</gene>
<dbReference type="EMBL" id="SLUN01000022">
    <property type="protein sequence ID" value="TCL62962.1"/>
    <property type="molecule type" value="Genomic_DNA"/>
</dbReference>
<evidence type="ECO:0000313" key="2">
    <source>
        <dbReference type="EMBL" id="TCL62962.1"/>
    </source>
</evidence>
<comment type="caution">
    <text evidence="2">The sequence shown here is derived from an EMBL/GenBank/DDBJ whole genome shotgun (WGS) entry which is preliminary data.</text>
</comment>
<protein>
    <submittedName>
        <fullName evidence="2">Uncharacterized protein (DUF39 family)</fullName>
    </submittedName>
</protein>
<dbReference type="AlphaFoldDB" id="A0A4R1RBY1"/>
<evidence type="ECO:0000313" key="3">
    <source>
        <dbReference type="Proteomes" id="UP000295008"/>
    </source>
</evidence>